<keyword evidence="2" id="KW-1185">Reference proteome</keyword>
<organism evidence="1 2">
    <name type="scientific">Colletotrichum truncatum</name>
    <name type="common">Anthracnose fungus</name>
    <name type="synonym">Colletotrichum capsici</name>
    <dbReference type="NCBI Taxonomy" id="5467"/>
    <lineage>
        <taxon>Eukaryota</taxon>
        <taxon>Fungi</taxon>
        <taxon>Dikarya</taxon>
        <taxon>Ascomycota</taxon>
        <taxon>Pezizomycotina</taxon>
        <taxon>Sordariomycetes</taxon>
        <taxon>Hypocreomycetidae</taxon>
        <taxon>Glomerellales</taxon>
        <taxon>Glomerellaceae</taxon>
        <taxon>Colletotrichum</taxon>
        <taxon>Colletotrichum truncatum species complex</taxon>
    </lineage>
</organism>
<dbReference type="Proteomes" id="UP000805649">
    <property type="component" value="Unassembled WGS sequence"/>
</dbReference>
<gene>
    <name evidence="1" type="ORF">CTRU02_212188</name>
</gene>
<comment type="caution">
    <text evidence="1">The sequence shown here is derived from an EMBL/GenBank/DDBJ whole genome shotgun (WGS) entry which is preliminary data.</text>
</comment>
<name>A0ACC3YMU7_COLTU</name>
<evidence type="ECO:0000313" key="1">
    <source>
        <dbReference type="EMBL" id="KAL0933225.1"/>
    </source>
</evidence>
<accession>A0ACC3YMU7</accession>
<evidence type="ECO:0000313" key="2">
    <source>
        <dbReference type="Proteomes" id="UP000805649"/>
    </source>
</evidence>
<reference evidence="1 2" key="1">
    <citation type="journal article" date="2020" name="Phytopathology">
        <title>Genome Sequence Resources of Colletotrichum truncatum, C. plurivorum, C. musicola, and C. sojae: Four Species Pathogenic to Soybean (Glycine max).</title>
        <authorList>
            <person name="Rogerio F."/>
            <person name="Boufleur T.R."/>
            <person name="Ciampi-Guillardi M."/>
            <person name="Sukno S.A."/>
            <person name="Thon M.R."/>
            <person name="Massola Junior N.S."/>
            <person name="Baroncelli R."/>
        </authorList>
    </citation>
    <scope>NUCLEOTIDE SEQUENCE [LARGE SCALE GENOMIC DNA]</scope>
    <source>
        <strain evidence="1 2">CMES1059</strain>
    </source>
</reference>
<dbReference type="EMBL" id="VUJX02000008">
    <property type="protein sequence ID" value="KAL0933225.1"/>
    <property type="molecule type" value="Genomic_DNA"/>
</dbReference>
<proteinExistence type="predicted"/>
<sequence length="633" mass="67856">MESSHYHHQAMFTPGFPAVPVPAQQSAIPAKREDDDVQFLSSNPVKKRKIDCCQSIMPPLTATSTTSPPARHPIPAPVSTHRPLEPAKQTTATTQPERRGSTGMVDPSATAQMMDVDPMRGCSMPIPERSGYPDSFWTAPSTGPRSSPPVSPKSLPEHAQPSMIRLEEVYRSTPQSISGINGGAVTDSFGFSGVAHTASNPAHVSQLPIAVKAEGTPLQLNSEDQIQTETSKDTQLVDAIPEQTGATANIDNNSVEAHVHTKGNAATEHSWQQQQHPIRIVVMDGQSCAPADLQLDMGIPMLNFESSHSSENSPSNHQQPQTHNIPQSSGGTPLAHVPSQPPNHSTISVQADACGNRPPSGAKGPCRQCLEARLRQQAANQAASMSTVAGLPLGSKVPGPGQTSIPPSTVLQPWTQLLGINPYYNPMAGALYGPSLQQPLMAGTNGHLAVPSQNYPSHGLLSQQTNAHKVSLAPAPSMPSIQPFVSNQKNPQPAKTASIAPSTQISKTPDIQLTTKHIIVDIADTCLDLFPFDAVAKRHNQPEQKVRDIFSAIIQVPLLRCNTDKRRAGKLGTARVKEFNQAKKDVQIQASTSQTKQDAMNQTPYMPTAWQMAQFMGPSDVRLAALPQYSGPW</sequence>
<protein>
    <submittedName>
        <fullName evidence="1">Uncharacterized protein</fullName>
    </submittedName>
</protein>